<accession>A0AAX4JHY4</accession>
<proteinExistence type="predicted"/>
<dbReference type="EMBL" id="PP079243">
    <property type="protein sequence ID" value="WVK90018.1"/>
    <property type="molecule type" value="Genomic_DNA"/>
</dbReference>
<dbReference type="Proteomes" id="UP001432380">
    <property type="component" value="Segment"/>
</dbReference>
<organism evidence="1 2">
    <name type="scientific">Burkholderia phage vB_BpP_HN02</name>
    <dbReference type="NCBI Taxonomy" id="3116925"/>
    <lineage>
        <taxon>Viruses</taxon>
        <taxon>Duplodnaviria</taxon>
        <taxon>Heunggongvirae</taxon>
        <taxon>Uroviricota</taxon>
        <taxon>Caudoviricetes</taxon>
        <taxon>Schitoviridae</taxon>
    </lineage>
</organism>
<sequence length="101" mass="11506">MTDSTSSPYKFDRWVGYWAGEVRSNNDFALSALTTSNPDGDVFVVRNQEDKEECLAFFALMGFNRKVILYEEVIPRGTARAFIPCADMPTHKPKPYYKDGL</sequence>
<evidence type="ECO:0000313" key="1">
    <source>
        <dbReference type="EMBL" id="WVK90018.1"/>
    </source>
</evidence>
<protein>
    <submittedName>
        <fullName evidence="1">Uncharacterized protein</fullName>
    </submittedName>
</protein>
<evidence type="ECO:0000313" key="2">
    <source>
        <dbReference type="Proteomes" id="UP001432380"/>
    </source>
</evidence>
<reference evidence="1" key="1">
    <citation type="submission" date="2024-01" db="EMBL/GenBank/DDBJ databases">
        <authorList>
            <person name="Zhu Q."/>
        </authorList>
    </citation>
    <scope>NUCLEOTIDE SEQUENCE</scope>
</reference>
<name>A0AAX4JHY4_9CAUD</name>